<reference evidence="4" key="2">
    <citation type="submission" date="2022-10" db="EMBL/GenBank/DDBJ databases">
        <authorList>
            <consortium name="ENA_rothamsted_submissions"/>
            <consortium name="culmorum"/>
            <person name="King R."/>
        </authorList>
    </citation>
    <scope>NUCLEOTIDE SEQUENCE</scope>
</reference>
<dbReference type="GO" id="GO:0005761">
    <property type="term" value="C:mitochondrial ribosome"/>
    <property type="evidence" value="ECO:0007669"/>
    <property type="project" value="InterPro"/>
</dbReference>
<evidence type="ECO:0000313" key="4">
    <source>
        <dbReference type="EMBL" id="CAG9823122.1"/>
    </source>
</evidence>
<sequence>MKMSPVKRFAQKKKENFVTRKVNVKMNKIFRKFNVKTTVLNLSSRRFINYVSGGLYEPSYLEAMKSKIPLHDLINIQLKGYDYPVLENYQKFLHHLLKNMEVNVEECWAAPAQHMQISAYKPKSEIVNAQYNLMIYERTLQITDISSFQLPLIIRTIETSLPAGVTVQVKPHEEYDEEVRYIPDKELDTLKQELEELGGPSKTKK</sequence>
<accession>A0A9N9SMY6</accession>
<dbReference type="AlphaFoldDB" id="A0A9N9SMY6"/>
<evidence type="ECO:0000313" key="5">
    <source>
        <dbReference type="Proteomes" id="UP001153737"/>
    </source>
</evidence>
<keyword evidence="5" id="KW-1185">Reference proteome</keyword>
<dbReference type="GO" id="GO:1990904">
    <property type="term" value="C:ribonucleoprotein complex"/>
    <property type="evidence" value="ECO:0007669"/>
    <property type="project" value="UniProtKB-KW"/>
</dbReference>
<dbReference type="EMBL" id="OU896712">
    <property type="protein sequence ID" value="CAG9823122.1"/>
    <property type="molecule type" value="Genomic_DNA"/>
</dbReference>
<dbReference type="SMART" id="SM01403">
    <property type="entry name" value="Ribosomal_S10"/>
    <property type="match status" value="1"/>
</dbReference>
<evidence type="ECO:0000259" key="3">
    <source>
        <dbReference type="SMART" id="SM01403"/>
    </source>
</evidence>
<dbReference type="InterPro" id="IPR036838">
    <property type="entry name" value="Ribosomal_uS10_dom_sf"/>
</dbReference>
<organism evidence="4 5">
    <name type="scientific">Phaedon cochleariae</name>
    <name type="common">Mustard beetle</name>
    <dbReference type="NCBI Taxonomy" id="80249"/>
    <lineage>
        <taxon>Eukaryota</taxon>
        <taxon>Metazoa</taxon>
        <taxon>Ecdysozoa</taxon>
        <taxon>Arthropoda</taxon>
        <taxon>Hexapoda</taxon>
        <taxon>Insecta</taxon>
        <taxon>Pterygota</taxon>
        <taxon>Neoptera</taxon>
        <taxon>Endopterygota</taxon>
        <taxon>Coleoptera</taxon>
        <taxon>Polyphaga</taxon>
        <taxon>Cucujiformia</taxon>
        <taxon>Chrysomeloidea</taxon>
        <taxon>Chrysomelidae</taxon>
        <taxon>Chrysomelinae</taxon>
        <taxon>Chrysomelini</taxon>
        <taxon>Phaedon</taxon>
    </lineage>
</organism>
<dbReference type="PANTHER" id="PTHR13473:SF0">
    <property type="entry name" value="LARGE RIBOSOMAL SUBUNIT PROTEIN ML48"/>
    <property type="match status" value="1"/>
</dbReference>
<dbReference type="InterPro" id="IPR027486">
    <property type="entry name" value="Ribosomal_uS10_dom"/>
</dbReference>
<name>A0A9N9SMY6_PHACE</name>
<dbReference type="OrthoDB" id="5984298at2759"/>
<keyword evidence="1" id="KW-0689">Ribosomal protein</keyword>
<dbReference type="SUPFAM" id="SSF54999">
    <property type="entry name" value="Ribosomal protein S10"/>
    <property type="match status" value="1"/>
</dbReference>
<keyword evidence="2" id="KW-0687">Ribonucleoprotein</keyword>
<reference evidence="4" key="1">
    <citation type="submission" date="2022-01" db="EMBL/GenBank/DDBJ databases">
        <authorList>
            <person name="King R."/>
        </authorList>
    </citation>
    <scope>NUCLEOTIDE SEQUENCE</scope>
</reference>
<feature type="domain" description="Small ribosomal subunit protein uS10" evidence="3">
    <location>
        <begin position="75"/>
        <end position="170"/>
    </location>
</feature>
<protein>
    <recommendedName>
        <fullName evidence="3">Small ribosomal subunit protein uS10 domain-containing protein</fullName>
    </recommendedName>
</protein>
<evidence type="ECO:0000256" key="2">
    <source>
        <dbReference type="ARBA" id="ARBA00023274"/>
    </source>
</evidence>
<dbReference type="InterPro" id="IPR027487">
    <property type="entry name" value="Ribosomal_mL48"/>
</dbReference>
<gene>
    <name evidence="4" type="ORF">PHAECO_LOCUS10329</name>
</gene>
<evidence type="ECO:0000256" key="1">
    <source>
        <dbReference type="ARBA" id="ARBA00022980"/>
    </source>
</evidence>
<dbReference type="PANTHER" id="PTHR13473">
    <property type="entry name" value="MITOCHONDRIAL RIBOSOMAL PROTEIN L48"/>
    <property type="match status" value="1"/>
</dbReference>
<dbReference type="Gene3D" id="3.30.70.600">
    <property type="entry name" value="Ribosomal protein S10 domain"/>
    <property type="match status" value="1"/>
</dbReference>
<proteinExistence type="predicted"/>
<dbReference type="Pfam" id="PF00338">
    <property type="entry name" value="Ribosomal_S10"/>
    <property type="match status" value="1"/>
</dbReference>
<dbReference type="Proteomes" id="UP001153737">
    <property type="component" value="Chromosome 6"/>
</dbReference>